<dbReference type="EMBL" id="PDKO01000003">
    <property type="protein sequence ID" value="RXJ63660.1"/>
    <property type="molecule type" value="Genomic_DNA"/>
</dbReference>
<dbReference type="InterPro" id="IPR008258">
    <property type="entry name" value="Transglycosylase_SLT_dom_1"/>
</dbReference>
<name>A0A4Q0Y0T3_9BACT</name>
<dbReference type="STRING" id="877500.GCA_000935065_00111"/>
<dbReference type="InterPro" id="IPR023346">
    <property type="entry name" value="Lysozyme-like_dom_sf"/>
</dbReference>
<dbReference type="OrthoDB" id="5525175at2"/>
<organism evidence="2 3">
    <name type="scientific">Halarcobacter anaerophilus</name>
    <dbReference type="NCBI Taxonomy" id="877500"/>
    <lineage>
        <taxon>Bacteria</taxon>
        <taxon>Pseudomonadati</taxon>
        <taxon>Campylobacterota</taxon>
        <taxon>Epsilonproteobacteria</taxon>
        <taxon>Campylobacterales</taxon>
        <taxon>Arcobacteraceae</taxon>
        <taxon>Halarcobacter</taxon>
    </lineage>
</organism>
<reference evidence="2 3" key="1">
    <citation type="submission" date="2017-10" db="EMBL/GenBank/DDBJ databases">
        <title>Genomics of the genus Arcobacter.</title>
        <authorList>
            <person name="Perez-Cataluna A."/>
            <person name="Figueras M.J."/>
        </authorList>
    </citation>
    <scope>NUCLEOTIDE SEQUENCE [LARGE SCALE GENOMIC DNA]</scope>
    <source>
        <strain evidence="2 3">DSM 24636</strain>
    </source>
</reference>
<dbReference type="Proteomes" id="UP000290191">
    <property type="component" value="Unassembled WGS sequence"/>
</dbReference>
<sequence>MKKILLSLCLAASFYANEIEENIQTLQTSSLTLDYLKTLPKNIKRDFFINEYLKKNNISNDQAYEALNLIYNINNELFYNFASKFGHDETFAVAQCMNMKNSDLVDSYADCIVNGLSLKKASLLSSFDLNIIIQKTKDKYPAFTKKIKVISSAIPFTRLIVQDKSNFYDIFLNVDSSFREKYFNYKLPKRTFEKIYKNKKKFEEFLKLVLSNNKLTNLNKNLNGLDDKELGYKSSFYLAINAIRFKDFNKAYNYLENAKKKSSNKKFIDKVDFLEYLITKDESILKLLSSSENFNFYSYYANELLGNKISKDFKIDSLNEFKTILKSSNSKTIALLYAIAKSQSNLELDKVSKDLKVGIMQLKPVWIKDLSKEYNFNSFFNMEDSLTYAKAYLERLNIETNNNLLSILFKYNKEVKNLDQITALSAIKKDDLLTSYIKLFPLLEGNENYLLWYTLAYNKLDKKSKERLELNTIWENL</sequence>
<dbReference type="AlphaFoldDB" id="A0A4Q0Y0T3"/>
<dbReference type="SUPFAM" id="SSF53955">
    <property type="entry name" value="Lysozyme-like"/>
    <property type="match status" value="1"/>
</dbReference>
<dbReference type="RefSeq" id="WP_129081701.1">
    <property type="nucleotide sequence ID" value="NZ_CP041070.1"/>
</dbReference>
<protein>
    <recommendedName>
        <fullName evidence="1">Transglycosylase SLT domain-containing protein</fullName>
    </recommendedName>
</protein>
<evidence type="ECO:0000313" key="3">
    <source>
        <dbReference type="Proteomes" id="UP000290191"/>
    </source>
</evidence>
<evidence type="ECO:0000313" key="2">
    <source>
        <dbReference type="EMBL" id="RXJ63660.1"/>
    </source>
</evidence>
<gene>
    <name evidence="2" type="ORF">CRV06_05575</name>
</gene>
<dbReference type="Pfam" id="PF01464">
    <property type="entry name" value="SLT"/>
    <property type="match status" value="1"/>
</dbReference>
<proteinExistence type="predicted"/>
<comment type="caution">
    <text evidence="2">The sequence shown here is derived from an EMBL/GenBank/DDBJ whole genome shotgun (WGS) entry which is preliminary data.</text>
</comment>
<dbReference type="Gene3D" id="1.10.530.10">
    <property type="match status" value="1"/>
</dbReference>
<keyword evidence="3" id="KW-1185">Reference proteome</keyword>
<feature type="domain" description="Transglycosylase SLT" evidence="1">
    <location>
        <begin position="334"/>
        <end position="413"/>
    </location>
</feature>
<accession>A0A4Q0Y0T3</accession>
<evidence type="ECO:0000259" key="1">
    <source>
        <dbReference type="Pfam" id="PF01464"/>
    </source>
</evidence>